<reference evidence="4 5" key="1">
    <citation type="submission" date="2023-08" db="EMBL/GenBank/DDBJ databases">
        <title>Achromobacter seleniivolatilans sp. nov., isolated from seleniferous soil.</title>
        <authorList>
            <person name="Zhang S."/>
            <person name="Li K."/>
            <person name="Peng J."/>
            <person name="Zhao Q."/>
            <person name="Wang H."/>
            <person name="Guo Y."/>
        </authorList>
    </citation>
    <scope>NUCLEOTIDE SEQUENCE [LARGE SCALE GENOMIC DNA]</scope>
    <source>
        <strain evidence="4 5">R39</strain>
    </source>
</reference>
<evidence type="ECO:0000259" key="2">
    <source>
        <dbReference type="Pfam" id="PF04773"/>
    </source>
</evidence>
<dbReference type="InterPro" id="IPR012373">
    <property type="entry name" value="Ferrdict_sens_TM"/>
</dbReference>
<keyword evidence="5" id="KW-1185">Reference proteome</keyword>
<dbReference type="Gene3D" id="2.60.120.1440">
    <property type="match status" value="1"/>
</dbReference>
<dbReference type="Proteomes" id="UP001234798">
    <property type="component" value="Chromosome"/>
</dbReference>
<feature type="domain" description="FecR N-terminal" evidence="3">
    <location>
        <begin position="15"/>
        <end position="55"/>
    </location>
</feature>
<dbReference type="PIRSF" id="PIRSF018266">
    <property type="entry name" value="FecR"/>
    <property type="match status" value="1"/>
</dbReference>
<dbReference type="InterPro" id="IPR006860">
    <property type="entry name" value="FecR"/>
</dbReference>
<keyword evidence="1" id="KW-0472">Membrane</keyword>
<dbReference type="Pfam" id="PF16220">
    <property type="entry name" value="DUF4880"/>
    <property type="match status" value="1"/>
</dbReference>
<feature type="transmembrane region" description="Helical" evidence="1">
    <location>
        <begin position="90"/>
        <end position="111"/>
    </location>
</feature>
<sequence length="331" mass="35835">MTDPIDPNTLLDARDAAAYWFARVHSQQMNEAERQQFEGWRQADPAHELEYQRARGIWNASSMLGVDRLRALVQEPQPAAPRRALPRRRLMAGLGFACAAAVVAGVVLPRWGAGDPSYTAHYQTKPGQRQQVSLPDASVVNLNTATELSVRLYADRRVVELASGEATFSVTPDASQPFYVEAGGTTVRVTGTRFNVLRDGENVRVDVDSGTVEVKAGHWWNSSQVVLGAGQGTRSLADGGLSSAEKVDVPARLAWHTGRAIYRDLPLSDAVSDLNRYGHAAIRVADSDVAKIRISGVFSVDNPKAFLDLLPAIAPVRVQAGADGGATIMRR</sequence>
<accession>A0ABY9LYY5</accession>
<feature type="domain" description="FecR protein" evidence="2">
    <location>
        <begin position="122"/>
        <end position="213"/>
    </location>
</feature>
<dbReference type="RefSeq" id="WP_306941737.1">
    <property type="nucleotide sequence ID" value="NZ_CP132976.1"/>
</dbReference>
<evidence type="ECO:0000256" key="1">
    <source>
        <dbReference type="SAM" id="Phobius"/>
    </source>
</evidence>
<dbReference type="EMBL" id="CP132976">
    <property type="protein sequence ID" value="WMD19459.1"/>
    <property type="molecule type" value="Genomic_DNA"/>
</dbReference>
<keyword evidence="1" id="KW-0812">Transmembrane</keyword>
<evidence type="ECO:0000313" key="5">
    <source>
        <dbReference type="Proteomes" id="UP001234798"/>
    </source>
</evidence>
<proteinExistence type="predicted"/>
<dbReference type="PANTHER" id="PTHR30273">
    <property type="entry name" value="PERIPLASMIC SIGNAL SENSOR AND SIGMA FACTOR ACTIVATOR FECR-RELATED"/>
    <property type="match status" value="1"/>
</dbReference>
<organism evidence="4 5">
    <name type="scientific">Achromobacter seleniivolatilans</name>
    <dbReference type="NCBI Taxonomy" id="3047478"/>
    <lineage>
        <taxon>Bacteria</taxon>
        <taxon>Pseudomonadati</taxon>
        <taxon>Pseudomonadota</taxon>
        <taxon>Betaproteobacteria</taxon>
        <taxon>Burkholderiales</taxon>
        <taxon>Alcaligenaceae</taxon>
        <taxon>Achromobacter</taxon>
    </lineage>
</organism>
<gene>
    <name evidence="4" type="ORF">RAS12_22985</name>
</gene>
<evidence type="ECO:0000259" key="3">
    <source>
        <dbReference type="Pfam" id="PF16220"/>
    </source>
</evidence>
<dbReference type="InterPro" id="IPR032623">
    <property type="entry name" value="FecR_N"/>
</dbReference>
<evidence type="ECO:0000313" key="4">
    <source>
        <dbReference type="EMBL" id="WMD19459.1"/>
    </source>
</evidence>
<name>A0ABY9LYY5_9BURK</name>
<keyword evidence="1" id="KW-1133">Transmembrane helix</keyword>
<dbReference type="Pfam" id="PF04773">
    <property type="entry name" value="FecR"/>
    <property type="match status" value="1"/>
</dbReference>
<dbReference type="PANTHER" id="PTHR30273:SF2">
    <property type="entry name" value="PROTEIN FECR"/>
    <property type="match status" value="1"/>
</dbReference>
<protein>
    <submittedName>
        <fullName evidence="4">FecR domain-containing protein</fullName>
    </submittedName>
</protein>